<evidence type="ECO:0000256" key="1">
    <source>
        <dbReference type="SAM" id="Phobius"/>
    </source>
</evidence>
<feature type="transmembrane region" description="Helical" evidence="1">
    <location>
        <begin position="353"/>
        <end position="375"/>
    </location>
</feature>
<keyword evidence="3" id="KW-0012">Acyltransferase</keyword>
<dbReference type="Proteomes" id="UP000233387">
    <property type="component" value="Unassembled WGS sequence"/>
</dbReference>
<dbReference type="RefSeq" id="WP_101357593.1">
    <property type="nucleotide sequence ID" value="NZ_NKXO01000004.1"/>
</dbReference>
<dbReference type="PANTHER" id="PTHR31605:SF0">
    <property type="entry name" value="GLYCEROL-3-PHOSPHATE O-ACYLTRANSFERASE 1"/>
    <property type="match status" value="1"/>
</dbReference>
<dbReference type="CDD" id="cd07992">
    <property type="entry name" value="LPLAT_AAK14816-like"/>
    <property type="match status" value="1"/>
</dbReference>
<dbReference type="GO" id="GO:0016287">
    <property type="term" value="F:glycerone-phosphate O-acyltransferase activity"/>
    <property type="evidence" value="ECO:0007669"/>
    <property type="project" value="TreeGrafter"/>
</dbReference>
<evidence type="ECO:0000313" key="4">
    <source>
        <dbReference type="Proteomes" id="UP000233387"/>
    </source>
</evidence>
<dbReference type="GO" id="GO:0004366">
    <property type="term" value="F:glycerol-3-phosphate O-acyltransferase activity"/>
    <property type="evidence" value="ECO:0007669"/>
    <property type="project" value="TreeGrafter"/>
</dbReference>
<dbReference type="InterPro" id="IPR002123">
    <property type="entry name" value="Plipid/glycerol_acylTrfase"/>
</dbReference>
<dbReference type="InterPro" id="IPR052744">
    <property type="entry name" value="GPAT/DAPAT"/>
</dbReference>
<sequence>MLYLFLRLVVRIALRVFFRRLEVEGKENLHLDTPLIYVANHPNTFMDPLLIASLSNKRVYFLANGSIFNRFTRSIFRLFQMLPIYRKVDKPDNPLSQAELNKMSFAKCYEHLAKKGTLLVFPEGTSVIERRLREIKTGTARIALGAEFEHNFSLNLHIVPIGLNYDDADKFRSEVFVKVGKPIRVADYQEGYNPENFAVVEKLTHDIETALSELIIITENQEQDQFIRNIETLYKNELFREFHLKRNKSEEFAIIKEIIRGVKFLESKDNDYFTRLRVQMENYLENLKTLGLKDSVFRAEKKPSLLWFLLKSFLFLLWGFPLYVIGLVFNYIPYILPSQIARFISKDVAFKAPLMMISGIFTFLIAYSISLGLIYYFTQNFLWLLIALVFMPLSGFFVLIFVAWWKKFSAELQAIQLFFRKTSLMHSLLEQRNAIFVSLKKAQKEYIQSR</sequence>
<keyword evidence="3" id="KW-0808">Transferase</keyword>
<evidence type="ECO:0000313" key="3">
    <source>
        <dbReference type="EMBL" id="PKQ70597.1"/>
    </source>
</evidence>
<gene>
    <name evidence="3" type="ORF">Rain11_0327</name>
</gene>
<dbReference type="Pfam" id="PF01553">
    <property type="entry name" value="Acyltransferase"/>
    <property type="match status" value="1"/>
</dbReference>
<proteinExistence type="predicted"/>
<dbReference type="SUPFAM" id="SSF69593">
    <property type="entry name" value="Glycerol-3-phosphate (1)-acyltransferase"/>
    <property type="match status" value="1"/>
</dbReference>
<feature type="domain" description="Phospholipid/glycerol acyltransferase" evidence="2">
    <location>
        <begin position="35"/>
        <end position="166"/>
    </location>
</feature>
<comment type="caution">
    <text evidence="3">The sequence shown here is derived from an EMBL/GenBank/DDBJ whole genome shotgun (WGS) entry which is preliminary data.</text>
</comment>
<name>A0A2N3IJW3_9BACT</name>
<keyword evidence="1" id="KW-0472">Membrane</keyword>
<dbReference type="EMBL" id="NKXO01000004">
    <property type="protein sequence ID" value="PKQ70597.1"/>
    <property type="molecule type" value="Genomic_DNA"/>
</dbReference>
<evidence type="ECO:0000259" key="2">
    <source>
        <dbReference type="SMART" id="SM00563"/>
    </source>
</evidence>
<dbReference type="AlphaFoldDB" id="A0A2N3IJW3"/>
<organism evidence="3 4">
    <name type="scientific">Raineya orbicola</name>
    <dbReference type="NCBI Taxonomy" id="2016530"/>
    <lineage>
        <taxon>Bacteria</taxon>
        <taxon>Pseudomonadati</taxon>
        <taxon>Bacteroidota</taxon>
        <taxon>Cytophagia</taxon>
        <taxon>Cytophagales</taxon>
        <taxon>Raineyaceae</taxon>
        <taxon>Raineya</taxon>
    </lineage>
</organism>
<feature type="transmembrane region" description="Helical" evidence="1">
    <location>
        <begin position="381"/>
        <end position="405"/>
    </location>
</feature>
<dbReference type="GO" id="GO:0008654">
    <property type="term" value="P:phospholipid biosynthetic process"/>
    <property type="evidence" value="ECO:0007669"/>
    <property type="project" value="TreeGrafter"/>
</dbReference>
<dbReference type="PANTHER" id="PTHR31605">
    <property type="entry name" value="GLYCEROL-3-PHOSPHATE O-ACYLTRANSFERASE 1"/>
    <property type="match status" value="1"/>
</dbReference>
<keyword evidence="4" id="KW-1185">Reference proteome</keyword>
<keyword evidence="1" id="KW-0812">Transmembrane</keyword>
<protein>
    <submittedName>
        <fullName evidence="3">Acyltransferase</fullName>
    </submittedName>
</protein>
<accession>A0A2N3IJW3</accession>
<dbReference type="OrthoDB" id="9806008at2"/>
<keyword evidence="1" id="KW-1133">Transmembrane helix</keyword>
<feature type="transmembrane region" description="Helical" evidence="1">
    <location>
        <begin position="305"/>
        <end position="332"/>
    </location>
</feature>
<dbReference type="SMART" id="SM00563">
    <property type="entry name" value="PlsC"/>
    <property type="match status" value="1"/>
</dbReference>
<reference evidence="3 4" key="1">
    <citation type="submission" date="2017-06" db="EMBL/GenBank/DDBJ databases">
        <title>Raineya orbicola gen. nov., sp. nov. a slightly thermophilic bacterium of the phylum Bacteroidetes and the description of Raineyaceae fam. nov.</title>
        <authorList>
            <person name="Albuquerque L."/>
            <person name="Polonia A.R.M."/>
            <person name="Barroso C."/>
            <person name="Froufe H.J.C."/>
            <person name="Lage O."/>
            <person name="Lobo-Da-Cunha A."/>
            <person name="Egas C."/>
            <person name="Da Costa M.S."/>
        </authorList>
    </citation>
    <scope>NUCLEOTIDE SEQUENCE [LARGE SCALE GENOMIC DNA]</scope>
    <source>
        <strain evidence="3 4">SPSPC-11</strain>
    </source>
</reference>